<gene>
    <name evidence="2" type="ORF">SAMN05421810_101872</name>
</gene>
<dbReference type="SUPFAM" id="SSF53474">
    <property type="entry name" value="alpha/beta-Hydrolases"/>
    <property type="match status" value="1"/>
</dbReference>
<dbReference type="AlphaFoldDB" id="A0A1I5MCH6"/>
<dbReference type="Pfam" id="PF00135">
    <property type="entry name" value="COesterase"/>
    <property type="match status" value="1"/>
</dbReference>
<dbReference type="RefSeq" id="WP_166677720.1">
    <property type="nucleotide sequence ID" value="NZ_FOWW01000001.1"/>
</dbReference>
<evidence type="ECO:0000313" key="3">
    <source>
        <dbReference type="Proteomes" id="UP000198727"/>
    </source>
</evidence>
<name>A0A1I5MCH6_9PSEU</name>
<evidence type="ECO:0000259" key="1">
    <source>
        <dbReference type="Pfam" id="PF00135"/>
    </source>
</evidence>
<dbReference type="Proteomes" id="UP000198727">
    <property type="component" value="Unassembled WGS sequence"/>
</dbReference>
<accession>A0A1I5MCH6</accession>
<reference evidence="3" key="1">
    <citation type="submission" date="2016-10" db="EMBL/GenBank/DDBJ databases">
        <authorList>
            <person name="Varghese N."/>
            <person name="Submissions S."/>
        </authorList>
    </citation>
    <scope>NUCLEOTIDE SEQUENCE [LARGE SCALE GENOMIC DNA]</scope>
    <source>
        <strain evidence="3">CGMCC 4.5579</strain>
    </source>
</reference>
<dbReference type="InterPro" id="IPR029058">
    <property type="entry name" value="AB_hydrolase_fold"/>
</dbReference>
<keyword evidence="3" id="KW-1185">Reference proteome</keyword>
<dbReference type="STRING" id="587909.SAMN05421810_101872"/>
<proteinExistence type="predicted"/>
<organism evidence="2 3">
    <name type="scientific">Amycolatopsis arida</name>
    <dbReference type="NCBI Taxonomy" id="587909"/>
    <lineage>
        <taxon>Bacteria</taxon>
        <taxon>Bacillati</taxon>
        <taxon>Actinomycetota</taxon>
        <taxon>Actinomycetes</taxon>
        <taxon>Pseudonocardiales</taxon>
        <taxon>Pseudonocardiaceae</taxon>
        <taxon>Amycolatopsis</taxon>
    </lineage>
</organism>
<evidence type="ECO:0000313" key="2">
    <source>
        <dbReference type="EMBL" id="SFP07220.1"/>
    </source>
</evidence>
<feature type="domain" description="Carboxylesterase type B" evidence="1">
    <location>
        <begin position="35"/>
        <end position="152"/>
    </location>
</feature>
<protein>
    <submittedName>
        <fullName evidence="2">Para-nitrobenzyl esterase</fullName>
    </submittedName>
</protein>
<dbReference type="Gene3D" id="3.40.50.1820">
    <property type="entry name" value="alpha/beta hydrolase"/>
    <property type="match status" value="1"/>
</dbReference>
<sequence length="158" mass="17470">MLARYPVEDYPEPRIALAAVRTDAGSPLSTRDHLAAYRLLAAARVPVYAYQFADRTAPPLIDVPGFAEGAERGTEPSYLWPELLGPLDPAQRRLSDDMVRYWTSFARTGRPTARSAPHWPRFRTAGDVLSLAPGSGGIRPTDVARRSDCAFWESLGDR</sequence>
<dbReference type="EMBL" id="FOWW01000001">
    <property type="protein sequence ID" value="SFP07220.1"/>
    <property type="molecule type" value="Genomic_DNA"/>
</dbReference>
<dbReference type="InterPro" id="IPR002018">
    <property type="entry name" value="CarbesteraseB"/>
</dbReference>